<dbReference type="EMBL" id="SHNN01000002">
    <property type="protein sequence ID" value="MCX2982012.1"/>
    <property type="molecule type" value="Genomic_DNA"/>
</dbReference>
<comment type="pathway">
    <text evidence="2">Lipid metabolism.</text>
</comment>
<evidence type="ECO:0000256" key="10">
    <source>
        <dbReference type="ARBA" id="ARBA00048109"/>
    </source>
</evidence>
<keyword evidence="7" id="KW-0319">Glycerol metabolism</keyword>
<keyword evidence="8" id="KW-0443">Lipid metabolism</keyword>
<dbReference type="InterPro" id="IPR004255">
    <property type="entry name" value="O-acyltransferase_WSD1_N"/>
</dbReference>
<dbReference type="SUPFAM" id="SSF52777">
    <property type="entry name" value="CoA-dependent acyltransferases"/>
    <property type="match status" value="1"/>
</dbReference>
<name>A0ABT3TI64_9GAMM</name>
<evidence type="ECO:0000256" key="7">
    <source>
        <dbReference type="ARBA" id="ARBA00022798"/>
    </source>
</evidence>
<dbReference type="InterPro" id="IPR045034">
    <property type="entry name" value="O-acyltransferase_WSD1-like"/>
</dbReference>
<evidence type="ECO:0000256" key="9">
    <source>
        <dbReference type="ARBA" id="ARBA00023315"/>
    </source>
</evidence>
<reference evidence="13" key="1">
    <citation type="submission" date="2019-02" db="EMBL/GenBank/DDBJ databases">
        <authorList>
            <person name="Li S.-H."/>
        </authorList>
    </citation>
    <scope>NUCLEOTIDE SEQUENCE</scope>
    <source>
        <strain evidence="13">IMCC14734</strain>
    </source>
</reference>
<dbReference type="NCBIfam" id="TIGR02946">
    <property type="entry name" value="acyl_WS_DGAT"/>
    <property type="match status" value="1"/>
</dbReference>
<dbReference type="Gene3D" id="3.30.559.10">
    <property type="entry name" value="Chloramphenicol acetyltransferase-like domain"/>
    <property type="match status" value="1"/>
</dbReference>
<dbReference type="EC" id="2.3.1.20" evidence="4"/>
<accession>A0ABT3TI64</accession>
<proteinExistence type="inferred from homology"/>
<dbReference type="PANTHER" id="PTHR31650">
    <property type="entry name" value="O-ACYLTRANSFERASE (WSD1-LIKE) FAMILY PROTEIN"/>
    <property type="match status" value="1"/>
</dbReference>
<evidence type="ECO:0000313" key="14">
    <source>
        <dbReference type="Proteomes" id="UP001143362"/>
    </source>
</evidence>
<dbReference type="InterPro" id="IPR009721">
    <property type="entry name" value="O-acyltransferase_WSD1_C"/>
</dbReference>
<evidence type="ECO:0000256" key="4">
    <source>
        <dbReference type="ARBA" id="ARBA00013244"/>
    </source>
</evidence>
<dbReference type="InterPro" id="IPR023213">
    <property type="entry name" value="CAT-like_dom_sf"/>
</dbReference>
<organism evidence="13 14">
    <name type="scientific">Candidatus Litorirhabdus singularis</name>
    <dbReference type="NCBI Taxonomy" id="2518993"/>
    <lineage>
        <taxon>Bacteria</taxon>
        <taxon>Pseudomonadati</taxon>
        <taxon>Pseudomonadota</taxon>
        <taxon>Gammaproteobacteria</taxon>
        <taxon>Cellvibrionales</taxon>
        <taxon>Halieaceae</taxon>
        <taxon>Candidatus Litorirhabdus</taxon>
    </lineage>
</organism>
<dbReference type="Proteomes" id="UP001143362">
    <property type="component" value="Unassembled WGS sequence"/>
</dbReference>
<comment type="similarity">
    <text evidence="3">Belongs to the long-chain O-acyltransferase family.</text>
</comment>
<feature type="domain" description="O-acyltransferase WSD1 C-terminal" evidence="12">
    <location>
        <begin position="309"/>
        <end position="461"/>
    </location>
</feature>
<dbReference type="Pfam" id="PF03007">
    <property type="entry name" value="WS_DGAT_cat"/>
    <property type="match status" value="1"/>
</dbReference>
<keyword evidence="6" id="KW-0808">Transferase</keyword>
<dbReference type="InterPro" id="IPR014292">
    <property type="entry name" value="Acyl_transf_WS/DGAT"/>
</dbReference>
<evidence type="ECO:0000256" key="1">
    <source>
        <dbReference type="ARBA" id="ARBA00004771"/>
    </source>
</evidence>
<sequence length="469" mass="51939">MYRLHGQDAAWLYRETLTTPMHTLKIFLVRLGEDAVLDFDSVHASIPRLLHEVPMLRQRPVFVPFGLHHPVMIEDPEFDLDYHLNRAALPAPGGQAELEDVIAHIASHPLDQTRPLWQFWVIEGLQDGRIALVQKIHHTLADGMASVNFIMRVWQSGYHQPDSVAPAWQPEAIPSKGRLFWDAVYDHIKYDIGNLPSFFRALYRGSLAIKKVADPATSPTLMSINGDLPQAPWNRALSSRRSFAMAQFDLDRLKTLKSQLQGTLNDVVLGMVAGSLRAYLQQHDQPFNEALLATIPVSREPGASDRESGNSTAVTTTLLHIQIDDPVTRYEAIRATSEIGKAELEVVGRDTFGLMAHYVPPLIQQATAHRAYTHQDADKPGYRPPANLSVSNVPGPRTQFEALGNVVEDLYSAGPLVEGIGLNITLWSYAGHVNFTMVGCMKLLPDVQLIADGLEQALLELEAATKAAG</sequence>
<evidence type="ECO:0000259" key="11">
    <source>
        <dbReference type="Pfam" id="PF03007"/>
    </source>
</evidence>
<evidence type="ECO:0000256" key="5">
    <source>
        <dbReference type="ARBA" id="ARBA00022516"/>
    </source>
</evidence>
<gene>
    <name evidence="13" type="ORF">EYC98_14205</name>
</gene>
<dbReference type="Pfam" id="PF06974">
    <property type="entry name" value="WS_DGAT_C"/>
    <property type="match status" value="1"/>
</dbReference>
<evidence type="ECO:0000259" key="12">
    <source>
        <dbReference type="Pfam" id="PF06974"/>
    </source>
</evidence>
<keyword evidence="9" id="KW-0012">Acyltransferase</keyword>
<evidence type="ECO:0000256" key="3">
    <source>
        <dbReference type="ARBA" id="ARBA00009587"/>
    </source>
</evidence>
<evidence type="ECO:0000256" key="8">
    <source>
        <dbReference type="ARBA" id="ARBA00023098"/>
    </source>
</evidence>
<evidence type="ECO:0000313" key="13">
    <source>
        <dbReference type="EMBL" id="MCX2982012.1"/>
    </source>
</evidence>
<comment type="pathway">
    <text evidence="1">Glycerolipid metabolism; triacylglycerol biosynthesis.</text>
</comment>
<evidence type="ECO:0000256" key="2">
    <source>
        <dbReference type="ARBA" id="ARBA00005189"/>
    </source>
</evidence>
<keyword evidence="5" id="KW-0444">Lipid biosynthesis</keyword>
<dbReference type="PANTHER" id="PTHR31650:SF1">
    <property type="entry name" value="WAX ESTER SYNTHASE_DIACYLGLYCEROL ACYLTRANSFERASE 4-RELATED"/>
    <property type="match status" value="1"/>
</dbReference>
<evidence type="ECO:0000256" key="6">
    <source>
        <dbReference type="ARBA" id="ARBA00022679"/>
    </source>
</evidence>
<feature type="domain" description="O-acyltransferase WSD1-like N-terminal" evidence="11">
    <location>
        <begin position="4"/>
        <end position="268"/>
    </location>
</feature>
<dbReference type="RefSeq" id="WP_279246006.1">
    <property type="nucleotide sequence ID" value="NZ_SHNN01000002.1"/>
</dbReference>
<protein>
    <recommendedName>
        <fullName evidence="4">diacylglycerol O-acyltransferase</fullName>
        <ecNumber evidence="4">2.3.1.20</ecNumber>
    </recommendedName>
</protein>
<keyword evidence="14" id="KW-1185">Reference proteome</keyword>
<comment type="catalytic activity">
    <reaction evidence="10">
        <text>an acyl-CoA + a 1,2-diacyl-sn-glycerol = a triacyl-sn-glycerol + CoA</text>
        <dbReference type="Rhea" id="RHEA:10868"/>
        <dbReference type="ChEBI" id="CHEBI:17815"/>
        <dbReference type="ChEBI" id="CHEBI:57287"/>
        <dbReference type="ChEBI" id="CHEBI:58342"/>
        <dbReference type="ChEBI" id="CHEBI:64615"/>
        <dbReference type="EC" id="2.3.1.20"/>
    </reaction>
</comment>
<comment type="caution">
    <text evidence="13">The sequence shown here is derived from an EMBL/GenBank/DDBJ whole genome shotgun (WGS) entry which is preliminary data.</text>
</comment>